<accession>A0A444WA62</accession>
<dbReference type="Gene3D" id="2.60.120.600">
    <property type="entry name" value="Domain of unknown function DUF1214, C-terminal domain"/>
    <property type="match status" value="1"/>
</dbReference>
<dbReference type="PANTHER" id="PTHR36509:SF2">
    <property type="entry name" value="BLL3101 PROTEIN"/>
    <property type="match status" value="1"/>
</dbReference>
<sequence length="471" mass="53514">MKKIILLFLCILLFNNCKKNQAKQPLTPSEAKTIAKEAYIYAYPMLMGYKSLYYTSIDKNSPGYRSELNIISNDSKPADDTRKDVVSMNADTPYSVFAMDLRTEPMVFSVPEINDRYYVFQFIDLFTHNFAYIGTRVTGNEAGDYLFVGPGWKGDIPKDRFKKIFHVESQLATGIGRTQLFGSNDLENVIMIQNKYKLTPMSEFIGTTKPKTAAPLSWLPIADQNDFNNANFIKYFNLYLNLVQPFNKEDLKSLKKFEQIGIMPGAKFDSKQYSDTIITAINEGIAEGIAAIKEKAGKIGDQKNGWNMMDPFGNRAFYKGNRLLRAAAVMVGIYGNDKAEAFYPITYVDADNNILNGKANKYRIHFSKEQIPPAKYFWSLTMYDKSADGVGGYLVKNPIDRFLINSTTEGLQYDKNGGLTIYIQNQKPDNTKISNWLPAPAEDFYLMIRIYGPKEIAMNNTWIPPSVERIK</sequence>
<protein>
    <submittedName>
        <fullName evidence="3">DUF1254 multi-domain protein</fullName>
    </submittedName>
</protein>
<dbReference type="OrthoDB" id="272779at2"/>
<dbReference type="Pfam" id="PF06742">
    <property type="entry name" value="DUF1214"/>
    <property type="match status" value="1"/>
</dbReference>
<dbReference type="RefSeq" id="WP_129751017.1">
    <property type="nucleotide sequence ID" value="NZ_JUIW01000006.1"/>
</dbReference>
<evidence type="ECO:0000259" key="1">
    <source>
        <dbReference type="Pfam" id="PF06742"/>
    </source>
</evidence>
<organism evidence="3 4">
    <name type="scientific">Flavobacterium beibuense</name>
    <dbReference type="NCBI Taxonomy" id="657326"/>
    <lineage>
        <taxon>Bacteria</taxon>
        <taxon>Pseudomonadati</taxon>
        <taxon>Bacteroidota</taxon>
        <taxon>Flavobacteriia</taxon>
        <taxon>Flavobacteriales</taxon>
        <taxon>Flavobacteriaceae</taxon>
        <taxon>Flavobacterium</taxon>
    </lineage>
</organism>
<name>A0A444WA62_9FLAO</name>
<evidence type="ECO:0000313" key="3">
    <source>
        <dbReference type="EMBL" id="RYJ42785.1"/>
    </source>
</evidence>
<dbReference type="EMBL" id="JUIW01000006">
    <property type="protein sequence ID" value="RYJ42785.1"/>
    <property type="molecule type" value="Genomic_DNA"/>
</dbReference>
<feature type="domain" description="DUF1254" evidence="2">
    <location>
        <begin position="74"/>
        <end position="200"/>
    </location>
</feature>
<feature type="domain" description="DUF1214" evidence="1">
    <location>
        <begin position="340"/>
        <end position="455"/>
    </location>
</feature>
<comment type="caution">
    <text evidence="3">The sequence shown here is derived from an EMBL/GenBank/DDBJ whole genome shotgun (WGS) entry which is preliminary data.</text>
</comment>
<dbReference type="InterPro" id="IPR037049">
    <property type="entry name" value="DUF1214_C_sf"/>
</dbReference>
<dbReference type="PANTHER" id="PTHR36509">
    <property type="entry name" value="BLL3101 PROTEIN"/>
    <property type="match status" value="1"/>
</dbReference>
<keyword evidence="4" id="KW-1185">Reference proteome</keyword>
<dbReference type="Gene3D" id="2.60.40.1610">
    <property type="entry name" value="Domain of unknown function DUF1254"/>
    <property type="match status" value="1"/>
</dbReference>
<dbReference type="Proteomes" id="UP000289775">
    <property type="component" value="Unassembled WGS sequence"/>
</dbReference>
<dbReference type="SUPFAM" id="SSF160935">
    <property type="entry name" value="VPA0735-like"/>
    <property type="match status" value="1"/>
</dbReference>
<evidence type="ECO:0000313" key="4">
    <source>
        <dbReference type="Proteomes" id="UP000289775"/>
    </source>
</evidence>
<dbReference type="InterPro" id="IPR037050">
    <property type="entry name" value="DUF1254_sf"/>
</dbReference>
<dbReference type="InterPro" id="IPR010679">
    <property type="entry name" value="DUF1254"/>
</dbReference>
<gene>
    <name evidence="3" type="ORF">NU09_1884</name>
</gene>
<evidence type="ECO:0000259" key="2">
    <source>
        <dbReference type="Pfam" id="PF06863"/>
    </source>
</evidence>
<proteinExistence type="predicted"/>
<dbReference type="InterPro" id="IPR010621">
    <property type="entry name" value="DUF1214"/>
</dbReference>
<dbReference type="Pfam" id="PF06863">
    <property type="entry name" value="DUF1254"/>
    <property type="match status" value="1"/>
</dbReference>
<reference evidence="3 4" key="1">
    <citation type="submission" date="2014-12" db="EMBL/GenBank/DDBJ databases">
        <title>Genome sequence of Flavobacterium beibuense RSKm HC5.</title>
        <authorList>
            <person name="Kim J.F."/>
            <person name="Song J.Y."/>
            <person name="Kwak M.-J."/>
            <person name="Lee S.-W."/>
        </authorList>
    </citation>
    <scope>NUCLEOTIDE SEQUENCE [LARGE SCALE GENOMIC DNA]</scope>
    <source>
        <strain evidence="3 4">RSKm HC5</strain>
    </source>
</reference>
<dbReference type="AlphaFoldDB" id="A0A444WA62"/>